<feature type="compositionally biased region" description="Polar residues" evidence="2">
    <location>
        <begin position="18"/>
        <end position="28"/>
    </location>
</feature>
<feature type="domain" description="Plastocyanin-like" evidence="3">
    <location>
        <begin position="1"/>
        <end position="47"/>
    </location>
</feature>
<proteinExistence type="inferred from homology"/>
<dbReference type="Gene3D" id="2.60.40.420">
    <property type="entry name" value="Cupredoxins - blue copper proteins"/>
    <property type="match status" value="1"/>
</dbReference>
<keyword evidence="4" id="KW-0560">Oxidoreductase</keyword>
<dbReference type="GO" id="GO:0005507">
    <property type="term" value="F:copper ion binding"/>
    <property type="evidence" value="ECO:0007669"/>
    <property type="project" value="InterPro"/>
</dbReference>
<accession>Q70UG1</accession>
<feature type="non-terminal residue" evidence="4">
    <location>
        <position position="47"/>
    </location>
</feature>
<feature type="non-terminal residue" evidence="4">
    <location>
        <position position="1"/>
    </location>
</feature>
<protein>
    <submittedName>
        <fullName evidence="4">Laccase</fullName>
        <ecNumber evidence="4">1.10.3.2</ecNumber>
    </submittedName>
</protein>
<evidence type="ECO:0000259" key="3">
    <source>
        <dbReference type="Pfam" id="PF07732"/>
    </source>
</evidence>
<dbReference type="EC" id="1.10.3.2" evidence="4"/>
<feature type="region of interest" description="Disordered" evidence="2">
    <location>
        <begin position="1"/>
        <end position="31"/>
    </location>
</feature>
<dbReference type="AlphaFoldDB" id="Q70UG1"/>
<evidence type="ECO:0000313" key="4">
    <source>
        <dbReference type="EMBL" id="CAD62565.1"/>
    </source>
</evidence>
<dbReference type="Pfam" id="PF07732">
    <property type="entry name" value="Cu-oxidase_3"/>
    <property type="match status" value="1"/>
</dbReference>
<organism evidence="4">
    <name type="scientific">uncultured Basidiomycota</name>
    <dbReference type="NCBI Taxonomy" id="175244"/>
    <lineage>
        <taxon>Eukaryota</taxon>
        <taxon>Fungi</taxon>
        <taxon>Dikarya</taxon>
        <taxon>Basidiomycota</taxon>
        <taxon>environmental samples</taxon>
    </lineage>
</organism>
<evidence type="ECO:0000256" key="1">
    <source>
        <dbReference type="ARBA" id="ARBA00010609"/>
    </source>
</evidence>
<sequence length="47" mass="5655">HWHGFFQRGSPLHDGVKSFTQMPHSNSGSRRRYHFHIQQSGTFWYHS</sequence>
<name>Q70UG1_9BASI</name>
<dbReference type="GO" id="GO:0052716">
    <property type="term" value="F:hydroquinone:oxygen oxidoreductase activity"/>
    <property type="evidence" value="ECO:0007669"/>
    <property type="project" value="UniProtKB-EC"/>
</dbReference>
<gene>
    <name evidence="4" type="primary">lac</name>
</gene>
<evidence type="ECO:0000256" key="2">
    <source>
        <dbReference type="SAM" id="MobiDB-lite"/>
    </source>
</evidence>
<reference evidence="4" key="1">
    <citation type="journal article" date="2004" name="Soil Biol. Biochem.">
        <title>Diversity of laccase genes from basidiomycetes in a forest soil.</title>
        <authorList>
            <person name="Luis P."/>
            <person name="Walther G."/>
            <person name="Kellner H."/>
            <person name="Martin F."/>
            <person name="Buscot F."/>
        </authorList>
    </citation>
    <scope>NUCLEOTIDE SEQUENCE</scope>
</reference>
<dbReference type="InterPro" id="IPR011707">
    <property type="entry name" value="Cu-oxidase-like_N"/>
</dbReference>
<comment type="similarity">
    <text evidence="1">Belongs to the multicopper oxidase family.</text>
</comment>
<dbReference type="InterPro" id="IPR008972">
    <property type="entry name" value="Cupredoxin"/>
</dbReference>
<dbReference type="SUPFAM" id="SSF49503">
    <property type="entry name" value="Cupredoxins"/>
    <property type="match status" value="1"/>
</dbReference>
<dbReference type="EMBL" id="AJ540302">
    <property type="protein sequence ID" value="CAD62565.1"/>
    <property type="molecule type" value="Genomic_DNA"/>
</dbReference>